<feature type="compositionally biased region" description="Polar residues" evidence="1">
    <location>
        <begin position="91"/>
        <end position="126"/>
    </location>
</feature>
<gene>
    <name evidence="2" type="ORF">PtA15_2A722</name>
</gene>
<organism evidence="2 3">
    <name type="scientific">Puccinia triticina</name>
    <dbReference type="NCBI Taxonomy" id="208348"/>
    <lineage>
        <taxon>Eukaryota</taxon>
        <taxon>Fungi</taxon>
        <taxon>Dikarya</taxon>
        <taxon>Basidiomycota</taxon>
        <taxon>Pucciniomycotina</taxon>
        <taxon>Pucciniomycetes</taxon>
        <taxon>Pucciniales</taxon>
        <taxon>Pucciniaceae</taxon>
        <taxon>Puccinia</taxon>
    </lineage>
</organism>
<proteinExistence type="predicted"/>
<feature type="compositionally biased region" description="Polar residues" evidence="1">
    <location>
        <begin position="206"/>
        <end position="221"/>
    </location>
</feature>
<evidence type="ECO:0000313" key="2">
    <source>
        <dbReference type="EMBL" id="WAQ82405.1"/>
    </source>
</evidence>
<reference evidence="2" key="1">
    <citation type="submission" date="2022-10" db="EMBL/GenBank/DDBJ databases">
        <title>Puccinia triticina Genome sequencing and assembly.</title>
        <authorList>
            <person name="Li C."/>
        </authorList>
    </citation>
    <scope>NUCLEOTIDE SEQUENCE</scope>
    <source>
        <strain evidence="2">Pt15</strain>
    </source>
</reference>
<dbReference type="RefSeq" id="XP_053017960.1">
    <property type="nucleotide sequence ID" value="XM_053166772.1"/>
</dbReference>
<feature type="region of interest" description="Disordered" evidence="1">
    <location>
        <begin position="90"/>
        <end position="221"/>
    </location>
</feature>
<dbReference type="GeneID" id="77807667"/>
<evidence type="ECO:0000313" key="3">
    <source>
        <dbReference type="Proteomes" id="UP001164743"/>
    </source>
</evidence>
<feature type="compositionally biased region" description="Polar residues" evidence="1">
    <location>
        <begin position="150"/>
        <end position="166"/>
    </location>
</feature>
<accession>A0ABY7CBA3</accession>
<name>A0ABY7CBA3_9BASI</name>
<evidence type="ECO:0000256" key="1">
    <source>
        <dbReference type="SAM" id="MobiDB-lite"/>
    </source>
</evidence>
<protein>
    <submittedName>
        <fullName evidence="2">Uncharacterized protein</fullName>
    </submittedName>
</protein>
<dbReference type="Proteomes" id="UP001164743">
    <property type="component" value="Chromosome 2A"/>
</dbReference>
<sequence>MVLAVTLSTSSCYFTVAGILLFKFKLDKIPQSKKIIKIYKIVCLIKQNNWLISIKDKDSRTSKPAQSWPPSQCQKVFVLDHSNVPEINHTPDCTTLASNMGASNAPSRTTSSHRPAGTVQQTSPLQSRSRSRIRGLLIGPGRSGEHPSGKYSNQSRHGNHSWNGLTSIRLGRRRKQPAPSEPPPAAQEPQLYLSHSANRLGKPSPANHQLSPTTNPGTPPA</sequence>
<dbReference type="EMBL" id="CP110422">
    <property type="protein sequence ID" value="WAQ82405.1"/>
    <property type="molecule type" value="Genomic_DNA"/>
</dbReference>
<keyword evidence="3" id="KW-1185">Reference proteome</keyword>